<evidence type="ECO:0000256" key="1">
    <source>
        <dbReference type="SAM" id="MobiDB-lite"/>
    </source>
</evidence>
<dbReference type="Proteomes" id="UP000468388">
    <property type="component" value="Unassembled WGS sequence"/>
</dbReference>
<sequence length="56" mass="6159">MEKKPVKPSEIPVPSNPEIVPNILPEEPLLPGTPEIFPEKDPTEPAPPTEIPQPEQ</sequence>
<feature type="compositionally biased region" description="Pro residues" evidence="1">
    <location>
        <begin position="44"/>
        <end position="56"/>
    </location>
</feature>
<gene>
    <name evidence="2" type="ORF">GO495_29455</name>
</gene>
<comment type="caution">
    <text evidence="2">The sequence shown here is derived from an EMBL/GenBank/DDBJ whole genome shotgun (WGS) entry which is preliminary data.</text>
</comment>
<reference evidence="2 3" key="1">
    <citation type="submission" date="2019-12" db="EMBL/GenBank/DDBJ databases">
        <title>The draft genomic sequence of strain Chitinophaga oryziterrae JCM 16595.</title>
        <authorList>
            <person name="Zhang X."/>
        </authorList>
    </citation>
    <scope>NUCLEOTIDE SEQUENCE [LARGE SCALE GENOMIC DNA]</scope>
    <source>
        <strain evidence="2 3">JCM 16595</strain>
    </source>
</reference>
<accession>A0A6N8JHQ0</accession>
<dbReference type="RefSeq" id="WP_157303543.1">
    <property type="nucleotide sequence ID" value="NZ_BAAAZB010000018.1"/>
</dbReference>
<evidence type="ECO:0000313" key="3">
    <source>
        <dbReference type="Proteomes" id="UP000468388"/>
    </source>
</evidence>
<organism evidence="2 3">
    <name type="scientific">Chitinophaga oryziterrae</name>
    <dbReference type="NCBI Taxonomy" id="1031224"/>
    <lineage>
        <taxon>Bacteria</taxon>
        <taxon>Pseudomonadati</taxon>
        <taxon>Bacteroidota</taxon>
        <taxon>Chitinophagia</taxon>
        <taxon>Chitinophagales</taxon>
        <taxon>Chitinophagaceae</taxon>
        <taxon>Chitinophaga</taxon>
    </lineage>
</organism>
<dbReference type="EMBL" id="WRXO01000012">
    <property type="protein sequence ID" value="MVT44757.1"/>
    <property type="molecule type" value="Genomic_DNA"/>
</dbReference>
<feature type="compositionally biased region" description="Low complexity" evidence="1">
    <location>
        <begin position="24"/>
        <end position="35"/>
    </location>
</feature>
<keyword evidence="3" id="KW-1185">Reference proteome</keyword>
<protein>
    <submittedName>
        <fullName evidence="2">Uncharacterized protein</fullName>
    </submittedName>
</protein>
<dbReference type="AlphaFoldDB" id="A0A6N8JHQ0"/>
<feature type="region of interest" description="Disordered" evidence="1">
    <location>
        <begin position="1"/>
        <end position="56"/>
    </location>
</feature>
<evidence type="ECO:0000313" key="2">
    <source>
        <dbReference type="EMBL" id="MVT44757.1"/>
    </source>
</evidence>
<proteinExistence type="predicted"/>
<name>A0A6N8JHQ0_9BACT</name>